<keyword evidence="4" id="KW-1185">Reference proteome</keyword>
<evidence type="ECO:0000256" key="2">
    <source>
        <dbReference type="SAM" id="Phobius"/>
    </source>
</evidence>
<reference evidence="3 4" key="1">
    <citation type="submission" date="2019-06" db="EMBL/GenBank/DDBJ databases">
        <title>Draft genome sequence of the filamentous fungus Phialemoniopsis curvata isolated from diesel fuel.</title>
        <authorList>
            <person name="Varaljay V.A."/>
            <person name="Lyon W.J."/>
            <person name="Crouch A.L."/>
            <person name="Drake C.E."/>
            <person name="Hollomon J.M."/>
            <person name="Nadeau L.J."/>
            <person name="Nunn H.S."/>
            <person name="Stevenson B.S."/>
            <person name="Bojanowski C.L."/>
            <person name="Crookes-Goodson W.J."/>
        </authorList>
    </citation>
    <scope>NUCLEOTIDE SEQUENCE [LARGE SCALE GENOMIC DNA]</scope>
    <source>
        <strain evidence="3 4">D216</strain>
    </source>
</reference>
<keyword evidence="2" id="KW-0472">Membrane</keyword>
<dbReference type="EMBL" id="SKBQ01000056">
    <property type="protein sequence ID" value="TPX10560.1"/>
    <property type="molecule type" value="Genomic_DNA"/>
</dbReference>
<evidence type="ECO:0000313" key="4">
    <source>
        <dbReference type="Proteomes" id="UP000319257"/>
    </source>
</evidence>
<dbReference type="OrthoDB" id="5312133at2759"/>
<dbReference type="InParanoid" id="A0A507B1Y2"/>
<dbReference type="GeneID" id="41975893"/>
<feature type="transmembrane region" description="Helical" evidence="2">
    <location>
        <begin position="20"/>
        <end position="43"/>
    </location>
</feature>
<evidence type="ECO:0000313" key="3">
    <source>
        <dbReference type="EMBL" id="TPX10560.1"/>
    </source>
</evidence>
<gene>
    <name evidence="3" type="ORF">E0L32_008446</name>
</gene>
<feature type="region of interest" description="Disordered" evidence="1">
    <location>
        <begin position="507"/>
        <end position="545"/>
    </location>
</feature>
<evidence type="ECO:0000256" key="1">
    <source>
        <dbReference type="SAM" id="MobiDB-lite"/>
    </source>
</evidence>
<dbReference type="PANTHER" id="PTHR42055:SF1">
    <property type="entry name" value="YALI0E03476P"/>
    <property type="match status" value="1"/>
</dbReference>
<organism evidence="3 4">
    <name type="scientific">Thyridium curvatum</name>
    <dbReference type="NCBI Taxonomy" id="1093900"/>
    <lineage>
        <taxon>Eukaryota</taxon>
        <taxon>Fungi</taxon>
        <taxon>Dikarya</taxon>
        <taxon>Ascomycota</taxon>
        <taxon>Pezizomycotina</taxon>
        <taxon>Sordariomycetes</taxon>
        <taxon>Sordariomycetidae</taxon>
        <taxon>Thyridiales</taxon>
        <taxon>Thyridiaceae</taxon>
        <taxon>Thyridium</taxon>
    </lineage>
</organism>
<accession>A0A507B1Y2</accession>
<sequence length="629" mass="70807">MPKQHVIFGRPVPRISSRRISLLLAAISIFAIFSLIISLPSAIPTGPSLSKFTDHKFSIPKLKGSSKWPKVFNPFKPPAHPPARQKNDTDGESSWYSNWRWLSIPFSSTITLDEGRSLLPDLQERPPIYCYYDTTVQKDAASKNAESALLLTWRRAWWYHGFRPVILSAAEAMNNPLYEELQRMEMESSLKTDLMTWLAWENMGGGLLSNYLVLPMSKYDDPLLTFLRRGEYPSLTRFRGLDNGLFVGPKNEIASAIKLAMQSHEIKAAGDIISVLPVEKEGDPFTIDNTPESLAFYNAKALERRFTKLGDLITKDRAAGLRSLNKLINAHLHTTWQNTFPDGIAVLKPVPKHTTKMIEPAWDLANRLAQCNDSPAPSTCPPNQERCVPCVSANVKLYTPAFYRNNTSIYTIGTVPHPYTFQTLAHMKESLDVPWVRRKSERDAWIIAVTRDILGDGMAGGPRLLKFKEAVAGPVTHTHSLWVEAERGIPEDIVDWHFGFAVPQLGEGLDSGRSETPVPGPERRPQPEHDKADGPIADPEELKREPALLEKARAMGRSKDKRDVAIRNAVEAWNLADTEAWRFARAFLARSQVERTKWEEEEAKYAEGVGSDKGHAKSKWGRWLDRGSK</sequence>
<comment type="caution">
    <text evidence="3">The sequence shown here is derived from an EMBL/GenBank/DDBJ whole genome shotgun (WGS) entry which is preliminary data.</text>
</comment>
<feature type="compositionally biased region" description="Basic and acidic residues" evidence="1">
    <location>
        <begin position="521"/>
        <end position="533"/>
    </location>
</feature>
<feature type="region of interest" description="Disordered" evidence="1">
    <location>
        <begin position="604"/>
        <end position="629"/>
    </location>
</feature>
<name>A0A507B1Y2_9PEZI</name>
<feature type="region of interest" description="Disordered" evidence="1">
    <location>
        <begin position="72"/>
        <end position="91"/>
    </location>
</feature>
<dbReference type="Proteomes" id="UP000319257">
    <property type="component" value="Unassembled WGS sequence"/>
</dbReference>
<dbReference type="AlphaFoldDB" id="A0A507B1Y2"/>
<keyword evidence="2" id="KW-0812">Transmembrane</keyword>
<protein>
    <submittedName>
        <fullName evidence="3">Uncharacterized protein</fullName>
    </submittedName>
</protein>
<proteinExistence type="predicted"/>
<dbReference type="RefSeq" id="XP_030992271.1">
    <property type="nucleotide sequence ID" value="XM_031143301.1"/>
</dbReference>
<keyword evidence="2" id="KW-1133">Transmembrane helix</keyword>
<dbReference type="PANTHER" id="PTHR42055">
    <property type="entry name" value="YALI0E03476P"/>
    <property type="match status" value="1"/>
</dbReference>